<dbReference type="Proteomes" id="UP000756132">
    <property type="component" value="Chromosome 7"/>
</dbReference>
<sequence length="113" mass="12984">MQFWKPKDKPSELEATEIPERSFHRLGSHTNNTQNDFLQPVTNLEDAESRQPSQFSQIELTEITDVAPNEASMSTFEDDDEVKRRSVDRALHSKPVATFLAWFALCVCCRRKG</sequence>
<evidence type="ECO:0000313" key="3">
    <source>
        <dbReference type="Proteomes" id="UP000756132"/>
    </source>
</evidence>
<reference evidence="2" key="2">
    <citation type="journal article" date="2022" name="Microb. Genom.">
        <title>A chromosome-scale genome assembly of the tomato pathogen Cladosporium fulvum reveals a compartmentalized genome architecture and the presence of a dispensable chromosome.</title>
        <authorList>
            <person name="Zaccaron A.Z."/>
            <person name="Chen L.H."/>
            <person name="Samaras A."/>
            <person name="Stergiopoulos I."/>
        </authorList>
    </citation>
    <scope>NUCLEOTIDE SEQUENCE</scope>
    <source>
        <strain evidence="2">Race5_Kim</strain>
    </source>
</reference>
<proteinExistence type="predicted"/>
<feature type="compositionally biased region" description="Basic and acidic residues" evidence="1">
    <location>
        <begin position="1"/>
        <end position="23"/>
    </location>
</feature>
<organism evidence="2 3">
    <name type="scientific">Passalora fulva</name>
    <name type="common">Tomato leaf mold</name>
    <name type="synonym">Cladosporium fulvum</name>
    <dbReference type="NCBI Taxonomy" id="5499"/>
    <lineage>
        <taxon>Eukaryota</taxon>
        <taxon>Fungi</taxon>
        <taxon>Dikarya</taxon>
        <taxon>Ascomycota</taxon>
        <taxon>Pezizomycotina</taxon>
        <taxon>Dothideomycetes</taxon>
        <taxon>Dothideomycetidae</taxon>
        <taxon>Mycosphaerellales</taxon>
        <taxon>Mycosphaerellaceae</taxon>
        <taxon>Fulvia</taxon>
    </lineage>
</organism>
<dbReference type="RefSeq" id="XP_047764104.1">
    <property type="nucleotide sequence ID" value="XM_047909054.1"/>
</dbReference>
<protein>
    <submittedName>
        <fullName evidence="2">Uncharacterized protein</fullName>
    </submittedName>
</protein>
<dbReference type="KEGG" id="ffu:CLAFUR5_09906"/>
<name>A0A9Q8PC55_PASFU</name>
<dbReference type="OMA" id="MQIRESH"/>
<feature type="region of interest" description="Disordered" evidence="1">
    <location>
        <begin position="1"/>
        <end position="36"/>
    </location>
</feature>
<keyword evidence="3" id="KW-1185">Reference proteome</keyword>
<dbReference type="AlphaFoldDB" id="A0A9Q8PC55"/>
<dbReference type="GeneID" id="71989784"/>
<accession>A0A9Q8PC55</accession>
<gene>
    <name evidence="2" type="ORF">CLAFUR5_09906</name>
</gene>
<dbReference type="EMBL" id="CP090169">
    <property type="protein sequence ID" value="UJO19738.1"/>
    <property type="molecule type" value="Genomic_DNA"/>
</dbReference>
<reference evidence="2" key="1">
    <citation type="submission" date="2021-12" db="EMBL/GenBank/DDBJ databases">
        <authorList>
            <person name="Zaccaron A."/>
            <person name="Stergiopoulos I."/>
        </authorList>
    </citation>
    <scope>NUCLEOTIDE SEQUENCE</scope>
    <source>
        <strain evidence="2">Race5_Kim</strain>
    </source>
</reference>
<evidence type="ECO:0000313" key="2">
    <source>
        <dbReference type="EMBL" id="UJO19738.1"/>
    </source>
</evidence>
<evidence type="ECO:0000256" key="1">
    <source>
        <dbReference type="SAM" id="MobiDB-lite"/>
    </source>
</evidence>